<feature type="region of interest" description="Disordered" evidence="1">
    <location>
        <begin position="89"/>
        <end position="113"/>
    </location>
</feature>
<organism evidence="2">
    <name type="scientific">Nothobranchius korthausae</name>
    <dbReference type="NCBI Taxonomy" id="1143690"/>
    <lineage>
        <taxon>Eukaryota</taxon>
        <taxon>Metazoa</taxon>
        <taxon>Chordata</taxon>
        <taxon>Craniata</taxon>
        <taxon>Vertebrata</taxon>
        <taxon>Euteleostomi</taxon>
        <taxon>Actinopterygii</taxon>
        <taxon>Neopterygii</taxon>
        <taxon>Teleostei</taxon>
        <taxon>Neoteleostei</taxon>
        <taxon>Acanthomorphata</taxon>
        <taxon>Ovalentaria</taxon>
        <taxon>Atherinomorphae</taxon>
        <taxon>Cyprinodontiformes</taxon>
        <taxon>Nothobranchiidae</taxon>
        <taxon>Nothobranchius</taxon>
    </lineage>
</organism>
<gene>
    <name evidence="2" type="primary">Nfu_g_1_007420</name>
</gene>
<evidence type="ECO:0000313" key="2">
    <source>
        <dbReference type="EMBL" id="SBQ58067.1"/>
    </source>
</evidence>
<reference evidence="2" key="2">
    <citation type="submission" date="2016-06" db="EMBL/GenBank/DDBJ databases">
        <title>The genome of a short-lived fish provides insights into sex chromosome evolution and the genetic control of aging.</title>
        <authorList>
            <person name="Reichwald K."/>
            <person name="Felder M."/>
            <person name="Petzold A."/>
            <person name="Koch P."/>
            <person name="Groth M."/>
            <person name="Platzer M."/>
        </authorList>
    </citation>
    <scope>NUCLEOTIDE SEQUENCE</scope>
    <source>
        <tissue evidence="2">Brain</tissue>
    </source>
</reference>
<dbReference type="EMBL" id="HAEB01011540">
    <property type="protein sequence ID" value="SBQ58067.1"/>
    <property type="molecule type" value="Transcribed_RNA"/>
</dbReference>
<evidence type="ECO:0000256" key="1">
    <source>
        <dbReference type="SAM" id="MobiDB-lite"/>
    </source>
</evidence>
<reference evidence="2" key="1">
    <citation type="submission" date="2016-05" db="EMBL/GenBank/DDBJ databases">
        <authorList>
            <person name="Lavstsen T."/>
            <person name="Jespersen J.S."/>
        </authorList>
    </citation>
    <scope>NUCLEOTIDE SEQUENCE</scope>
    <source>
        <tissue evidence="2">Brain</tissue>
    </source>
</reference>
<name>A0A1A8FGB4_9TELE</name>
<feature type="non-terminal residue" evidence="2">
    <location>
        <position position="1"/>
    </location>
</feature>
<protein>
    <submittedName>
        <fullName evidence="2">Uncharacterized protein</fullName>
    </submittedName>
</protein>
<accession>A0A1A8FGB4</accession>
<feature type="region of interest" description="Disordered" evidence="1">
    <location>
        <begin position="53"/>
        <end position="77"/>
    </location>
</feature>
<dbReference type="AlphaFoldDB" id="A0A1A8FGB4"/>
<sequence>YSVLVVSSPLIFPERFHSSFKNSLSAIPTEPSPTFQPRRLPLTACSQPLTCPPAAPRSPCSARPGTPSQKNPKHPGFCLPHHLPTFVPDSDLSSSPRTKRIHSLSLGSSFLPH</sequence>
<feature type="non-terminal residue" evidence="2">
    <location>
        <position position="113"/>
    </location>
</feature>
<proteinExistence type="predicted"/>